<accession>F0F6A8</accession>
<reference evidence="1 2" key="1">
    <citation type="submission" date="2011-01" db="EMBL/GenBank/DDBJ databases">
        <authorList>
            <person name="Muzny D."/>
            <person name="Qin X."/>
            <person name="Deng J."/>
            <person name="Jiang H."/>
            <person name="Liu Y."/>
            <person name="Qu J."/>
            <person name="Song X.-Z."/>
            <person name="Zhang L."/>
            <person name="Thornton R."/>
            <person name="Coyle M."/>
            <person name="Francisco L."/>
            <person name="Jackson L."/>
            <person name="Javaid M."/>
            <person name="Korchina V."/>
            <person name="Kovar C."/>
            <person name="Mata R."/>
            <person name="Mathew T."/>
            <person name="Ngo R."/>
            <person name="Nguyen L."/>
            <person name="Nguyen N."/>
            <person name="Okwuonu G."/>
            <person name="Ongeri F."/>
            <person name="Pham C."/>
            <person name="Simmons D."/>
            <person name="Wilczek-Boney K."/>
            <person name="Hale W."/>
            <person name="Jakkamsetti A."/>
            <person name="Pham P."/>
            <person name="Ruth R."/>
            <person name="San Lucas F."/>
            <person name="Warren J."/>
            <person name="Zhang J."/>
            <person name="Zhao Z."/>
            <person name="Zhou C."/>
            <person name="Zhu D."/>
            <person name="Lee S."/>
            <person name="Bess C."/>
            <person name="Blankenburg K."/>
            <person name="Forbes L."/>
            <person name="Fu Q."/>
            <person name="Gubbala S."/>
            <person name="Hirani K."/>
            <person name="Jayaseelan J.C."/>
            <person name="Lara F."/>
            <person name="Munidasa M."/>
            <person name="Palculict T."/>
            <person name="Patil S."/>
            <person name="Pu L.-L."/>
            <person name="Saada N."/>
            <person name="Tang L."/>
            <person name="Weissenberger G."/>
            <person name="Zhu Y."/>
            <person name="Hemphill L."/>
            <person name="Shang Y."/>
            <person name="Youmans B."/>
            <person name="Ayvaz T."/>
            <person name="Ross M."/>
            <person name="Santibanez J."/>
            <person name="Aqrawi P."/>
            <person name="Gross S."/>
            <person name="Joshi V."/>
            <person name="Fowler G."/>
            <person name="Nazareth L."/>
            <person name="Reid J."/>
            <person name="Worley K."/>
            <person name="Petrosino J."/>
            <person name="Highlander S."/>
            <person name="Gibbs R."/>
        </authorList>
    </citation>
    <scope>NUCLEOTIDE SEQUENCE [LARGE SCALE GENOMIC DNA]</scope>
    <source>
        <strain evidence="1 2">DSM 16608</strain>
    </source>
</reference>
<dbReference type="HOGENOM" id="CLU_164019_0_0_10"/>
<dbReference type="STRING" id="888743.HMPREF9141_1130"/>
<proteinExistence type="predicted"/>
<protein>
    <submittedName>
        <fullName evidence="1">Uncharacterized protein</fullName>
    </submittedName>
</protein>
<gene>
    <name evidence="1" type="ORF">HMPREF9141_1130</name>
</gene>
<evidence type="ECO:0000313" key="1">
    <source>
        <dbReference type="EMBL" id="EGC20190.1"/>
    </source>
</evidence>
<organism evidence="1 2">
    <name type="scientific">Prevotella multiformis DSM 16608</name>
    <dbReference type="NCBI Taxonomy" id="888743"/>
    <lineage>
        <taxon>Bacteria</taxon>
        <taxon>Pseudomonadati</taxon>
        <taxon>Bacteroidota</taxon>
        <taxon>Bacteroidia</taxon>
        <taxon>Bacteroidales</taxon>
        <taxon>Prevotellaceae</taxon>
        <taxon>Prevotella</taxon>
    </lineage>
</organism>
<name>F0F6A8_9BACT</name>
<dbReference type="EMBL" id="AEWX01000017">
    <property type="protein sequence ID" value="EGC20190.1"/>
    <property type="molecule type" value="Genomic_DNA"/>
</dbReference>
<dbReference type="AlphaFoldDB" id="F0F6A8"/>
<sequence length="123" mass="13919">MEVVALSLAVESESIDSEKWLVDYRLQEYKDKLLTLISHRQFNDCRKDTAGLCEEIFRRVAMKMVGAEELFFVDSKPIEVCRFARGKRCRMGRTGDFSQAPDFGYCASVTLVISGISCTFSLG</sequence>
<dbReference type="Proteomes" id="UP000005697">
    <property type="component" value="Unassembled WGS sequence"/>
</dbReference>
<dbReference type="eggNOG" id="COG3039">
    <property type="taxonomic scope" value="Bacteria"/>
</dbReference>
<keyword evidence="2" id="KW-1185">Reference proteome</keyword>
<comment type="caution">
    <text evidence="1">The sequence shown here is derived from an EMBL/GenBank/DDBJ whole genome shotgun (WGS) entry which is preliminary data.</text>
</comment>
<evidence type="ECO:0000313" key="2">
    <source>
        <dbReference type="Proteomes" id="UP000005697"/>
    </source>
</evidence>